<organism evidence="2 3">
    <name type="scientific">Elysia crispata</name>
    <name type="common">lettuce slug</name>
    <dbReference type="NCBI Taxonomy" id="231223"/>
    <lineage>
        <taxon>Eukaryota</taxon>
        <taxon>Metazoa</taxon>
        <taxon>Spiralia</taxon>
        <taxon>Lophotrochozoa</taxon>
        <taxon>Mollusca</taxon>
        <taxon>Gastropoda</taxon>
        <taxon>Heterobranchia</taxon>
        <taxon>Euthyneura</taxon>
        <taxon>Panpulmonata</taxon>
        <taxon>Sacoglossa</taxon>
        <taxon>Placobranchoidea</taxon>
        <taxon>Plakobranchidae</taxon>
        <taxon>Elysia</taxon>
    </lineage>
</organism>
<dbReference type="AlphaFoldDB" id="A0AAE0XMU0"/>
<evidence type="ECO:0000313" key="3">
    <source>
        <dbReference type="Proteomes" id="UP001283361"/>
    </source>
</evidence>
<feature type="compositionally biased region" description="Basic and acidic residues" evidence="1">
    <location>
        <begin position="123"/>
        <end position="134"/>
    </location>
</feature>
<keyword evidence="3" id="KW-1185">Reference proteome</keyword>
<reference evidence="2" key="1">
    <citation type="journal article" date="2023" name="G3 (Bethesda)">
        <title>A reference genome for the long-term kleptoplast-retaining sea slug Elysia crispata morphotype clarki.</title>
        <authorList>
            <person name="Eastman K.E."/>
            <person name="Pendleton A.L."/>
            <person name="Shaikh M.A."/>
            <person name="Suttiyut T."/>
            <person name="Ogas R."/>
            <person name="Tomko P."/>
            <person name="Gavelis G."/>
            <person name="Widhalm J.R."/>
            <person name="Wisecaver J.H."/>
        </authorList>
    </citation>
    <scope>NUCLEOTIDE SEQUENCE</scope>
    <source>
        <strain evidence="2">ECLA1</strain>
    </source>
</reference>
<evidence type="ECO:0000256" key="1">
    <source>
        <dbReference type="SAM" id="MobiDB-lite"/>
    </source>
</evidence>
<gene>
    <name evidence="2" type="ORF">RRG08_033332</name>
</gene>
<proteinExistence type="predicted"/>
<sequence>MNSGIKSQRLYFKYNRGILNQYLNPRHKCNAKCSGGQVAHDPSQPAEVSHHLNPCLGEAPAWSHNSSKHLVLSRAVTEIPDHSVWPATVTYCGLHKHWATGQNNINQRNGEHKMTTTAEDDLSDRQAYKDVTPR</sequence>
<comment type="caution">
    <text evidence="2">The sequence shown here is derived from an EMBL/GenBank/DDBJ whole genome shotgun (WGS) entry which is preliminary data.</text>
</comment>
<protein>
    <submittedName>
        <fullName evidence="2">Uncharacterized protein</fullName>
    </submittedName>
</protein>
<evidence type="ECO:0000313" key="2">
    <source>
        <dbReference type="EMBL" id="KAK3697602.1"/>
    </source>
</evidence>
<name>A0AAE0XMU0_9GAST</name>
<dbReference type="EMBL" id="JAWDGP010008006">
    <property type="protein sequence ID" value="KAK3697602.1"/>
    <property type="molecule type" value="Genomic_DNA"/>
</dbReference>
<accession>A0AAE0XMU0</accession>
<feature type="region of interest" description="Disordered" evidence="1">
    <location>
        <begin position="103"/>
        <end position="134"/>
    </location>
</feature>
<dbReference type="Proteomes" id="UP001283361">
    <property type="component" value="Unassembled WGS sequence"/>
</dbReference>